<accession>A0A7I7ZGF0</accession>
<protein>
    <submittedName>
        <fullName evidence="1">Uncharacterized protein</fullName>
    </submittedName>
</protein>
<comment type="caution">
    <text evidence="1">The sequence shown here is derived from an EMBL/GenBank/DDBJ whole genome shotgun (WGS) entry which is preliminary data.</text>
</comment>
<name>A0A7I7ZGF0_9MYCO</name>
<proteinExistence type="predicted"/>
<dbReference type="Proteomes" id="UP000309984">
    <property type="component" value="Unassembled WGS sequence"/>
</dbReference>
<dbReference type="EMBL" id="POTM01000045">
    <property type="protein sequence ID" value="TLH65113.1"/>
    <property type="molecule type" value="Genomic_DNA"/>
</dbReference>
<gene>
    <name evidence="1" type="ORF">C1S79_17445</name>
</gene>
<evidence type="ECO:0000313" key="1">
    <source>
        <dbReference type="EMBL" id="TLH65113.1"/>
    </source>
</evidence>
<organism evidence="1 2">
    <name type="scientific">Mycolicibacterium phocaicum</name>
    <dbReference type="NCBI Taxonomy" id="319706"/>
    <lineage>
        <taxon>Bacteria</taxon>
        <taxon>Bacillati</taxon>
        <taxon>Actinomycetota</taxon>
        <taxon>Actinomycetes</taxon>
        <taxon>Mycobacteriales</taxon>
        <taxon>Mycobacteriaceae</taxon>
        <taxon>Mycolicibacterium</taxon>
    </lineage>
</organism>
<reference evidence="1 2" key="1">
    <citation type="submission" date="2018-01" db="EMBL/GenBank/DDBJ databases">
        <title>Comparative genomics of Mycobacterium mucogenicum and Mycobacterium neoaurum clade members emphasizing tRNA and non-coding RNA.</title>
        <authorList>
            <person name="Behra P.R.K."/>
            <person name="Pettersson B.M.F."/>
            <person name="Das S."/>
            <person name="Dasgupta S."/>
            <person name="Kirsebom L.A."/>
        </authorList>
    </citation>
    <scope>NUCLEOTIDE SEQUENCE [LARGE SCALE GENOMIC DNA]</scope>
    <source>
        <strain evidence="1 2">DSM 45104</strain>
    </source>
</reference>
<evidence type="ECO:0000313" key="2">
    <source>
        <dbReference type="Proteomes" id="UP000309984"/>
    </source>
</evidence>
<dbReference type="RefSeq" id="WP_138249865.1">
    <property type="nucleotide sequence ID" value="NZ_AP022616.1"/>
</dbReference>
<dbReference type="AlphaFoldDB" id="A0A7I7ZGF0"/>
<sequence>MTLVYRLVLAAAMVVSGGVHAYLYVHGYRHIPTIGTGFLVQAAVFCAVGALLAVGAPRWFGWASGVLSAGALAAFALSRTVGLFGFVETGSEPVPYAVLSVVAEAVAVLAAGVWAVRATRG</sequence>
<keyword evidence="2" id="KW-1185">Reference proteome</keyword>